<dbReference type="EMBL" id="JAGDYM010000013">
    <property type="protein sequence ID" value="MBO1902484.1"/>
    <property type="molecule type" value="Genomic_DNA"/>
</dbReference>
<protein>
    <recommendedName>
        <fullName evidence="1">Cyclophilin-like domain-containing protein</fullName>
    </recommendedName>
</protein>
<keyword evidence="3" id="KW-1185">Reference proteome</keyword>
<evidence type="ECO:0000313" key="2">
    <source>
        <dbReference type="EMBL" id="MBO1902484.1"/>
    </source>
</evidence>
<proteinExistence type="predicted"/>
<evidence type="ECO:0000313" key="3">
    <source>
        <dbReference type="Proteomes" id="UP000664382"/>
    </source>
</evidence>
<dbReference type="Pfam" id="PF18050">
    <property type="entry name" value="Cyclophil_like2"/>
    <property type="match status" value="1"/>
</dbReference>
<accession>A0A939S6K7</accession>
<sequence length="122" mass="13485">MGTAIRFRNVHTFIDVTIDEDNPTVRSLIDQLPLTNLNFADNAGLEKLVRLPHKLTIAGSPASGIHPGDLICFTPWNSIAFWYDPAGYKPNKKLVHLGRYRATMTQLEQITAAPVTAEVLTA</sequence>
<dbReference type="SUPFAM" id="SSF50891">
    <property type="entry name" value="Cyclophilin-like"/>
    <property type="match status" value="1"/>
</dbReference>
<gene>
    <name evidence="2" type="ORF">J4H92_11050</name>
</gene>
<dbReference type="Proteomes" id="UP000664382">
    <property type="component" value="Unassembled WGS sequence"/>
</dbReference>
<dbReference type="InterPro" id="IPR029000">
    <property type="entry name" value="Cyclophilin-like_dom_sf"/>
</dbReference>
<dbReference type="RefSeq" id="WP_208098253.1">
    <property type="nucleotide sequence ID" value="NZ_JAGDYM010000013.1"/>
</dbReference>
<dbReference type="Gene3D" id="2.40.100.20">
    <property type="match status" value="1"/>
</dbReference>
<feature type="domain" description="Cyclophilin-like" evidence="1">
    <location>
        <begin position="20"/>
        <end position="112"/>
    </location>
</feature>
<evidence type="ECO:0000259" key="1">
    <source>
        <dbReference type="Pfam" id="PF18050"/>
    </source>
</evidence>
<reference evidence="2" key="1">
    <citation type="submission" date="2021-03" db="EMBL/GenBank/DDBJ databases">
        <title>Leucobacter chromiisoli sp. nov., isolated from chromium-containing soil of chemical plant.</title>
        <authorList>
            <person name="Xu Z."/>
        </authorList>
    </citation>
    <scope>NUCLEOTIDE SEQUENCE</scope>
    <source>
        <strain evidence="2">S27</strain>
    </source>
</reference>
<comment type="caution">
    <text evidence="2">The sequence shown here is derived from an EMBL/GenBank/DDBJ whole genome shotgun (WGS) entry which is preliminary data.</text>
</comment>
<dbReference type="InterPro" id="IPR041183">
    <property type="entry name" value="Cyclophilin-like"/>
</dbReference>
<name>A0A939S6K7_9MICO</name>
<organism evidence="2 3">
    <name type="scientific">Leucobacter weissii</name>
    <dbReference type="NCBI Taxonomy" id="1983706"/>
    <lineage>
        <taxon>Bacteria</taxon>
        <taxon>Bacillati</taxon>
        <taxon>Actinomycetota</taxon>
        <taxon>Actinomycetes</taxon>
        <taxon>Micrococcales</taxon>
        <taxon>Microbacteriaceae</taxon>
        <taxon>Leucobacter</taxon>
    </lineage>
</organism>
<dbReference type="AlphaFoldDB" id="A0A939S6K7"/>